<feature type="region of interest" description="Disordered" evidence="6">
    <location>
        <begin position="418"/>
        <end position="474"/>
    </location>
</feature>
<evidence type="ECO:0000256" key="1">
    <source>
        <dbReference type="ARBA" id="ARBA00004167"/>
    </source>
</evidence>
<protein>
    <recommendedName>
        <fullName evidence="7">Malectin-like domain-containing protein</fullName>
    </recommendedName>
</protein>
<evidence type="ECO:0000256" key="6">
    <source>
        <dbReference type="SAM" id="MobiDB-lite"/>
    </source>
</evidence>
<evidence type="ECO:0000313" key="9">
    <source>
        <dbReference type="Proteomes" id="UP000467841"/>
    </source>
</evidence>
<dbReference type="InterPro" id="IPR024788">
    <property type="entry name" value="Malectin-like_Carb-bd_dom"/>
</dbReference>
<accession>A0A6D2I697</accession>
<reference evidence="8" key="1">
    <citation type="submission" date="2020-01" db="EMBL/GenBank/DDBJ databases">
        <authorList>
            <person name="Mishra B."/>
        </authorList>
    </citation>
    <scope>NUCLEOTIDE SEQUENCE [LARGE SCALE GENOMIC DNA]</scope>
</reference>
<evidence type="ECO:0000256" key="5">
    <source>
        <dbReference type="ARBA" id="ARBA00023136"/>
    </source>
</evidence>
<keyword evidence="3" id="KW-0732">Signal</keyword>
<dbReference type="OrthoDB" id="2143199at2759"/>
<dbReference type="PANTHER" id="PTHR45631">
    <property type="entry name" value="OS07G0107800 PROTEIN-RELATED"/>
    <property type="match status" value="1"/>
</dbReference>
<evidence type="ECO:0000313" key="8">
    <source>
        <dbReference type="EMBL" id="CAA7023621.1"/>
    </source>
</evidence>
<comment type="subcellular location">
    <subcellularLocation>
        <location evidence="1">Membrane</location>
        <topology evidence="1">Single-pass membrane protein</topology>
    </subcellularLocation>
</comment>
<dbReference type="Gene3D" id="2.60.120.430">
    <property type="entry name" value="Galactose-binding lectin"/>
    <property type="match status" value="1"/>
</dbReference>
<feature type="compositionally biased region" description="Gly residues" evidence="6">
    <location>
        <begin position="425"/>
        <end position="467"/>
    </location>
</feature>
<dbReference type="PANTHER" id="PTHR45631:SF44">
    <property type="entry name" value="CARBOHYDRATE-BINDING PROTEIN OF THE ER PROTEIN"/>
    <property type="match status" value="1"/>
</dbReference>
<name>A0A6D2I697_9BRAS</name>
<dbReference type="Proteomes" id="UP000467841">
    <property type="component" value="Unassembled WGS sequence"/>
</dbReference>
<dbReference type="EMBL" id="CACVBM020000799">
    <property type="protein sequence ID" value="CAA7023621.1"/>
    <property type="molecule type" value="Genomic_DNA"/>
</dbReference>
<evidence type="ECO:0000259" key="7">
    <source>
        <dbReference type="Pfam" id="PF12819"/>
    </source>
</evidence>
<keyword evidence="4" id="KW-1133">Transmembrane helix</keyword>
<gene>
    <name evidence="8" type="ORF">MERR_LOCUS10856</name>
</gene>
<proteinExistence type="predicted"/>
<keyword evidence="5" id="KW-0472">Membrane</keyword>
<feature type="domain" description="Malectin-like" evidence="7">
    <location>
        <begin position="96"/>
        <end position="411"/>
    </location>
</feature>
<comment type="caution">
    <text evidence="8">The sequence shown here is derived from an EMBL/GenBank/DDBJ whole genome shotgun (WGS) entry which is preliminary data.</text>
</comment>
<organism evidence="8 9">
    <name type="scientific">Microthlaspi erraticum</name>
    <dbReference type="NCBI Taxonomy" id="1685480"/>
    <lineage>
        <taxon>Eukaryota</taxon>
        <taxon>Viridiplantae</taxon>
        <taxon>Streptophyta</taxon>
        <taxon>Embryophyta</taxon>
        <taxon>Tracheophyta</taxon>
        <taxon>Spermatophyta</taxon>
        <taxon>Magnoliopsida</taxon>
        <taxon>eudicotyledons</taxon>
        <taxon>Gunneridae</taxon>
        <taxon>Pentapetalae</taxon>
        <taxon>rosids</taxon>
        <taxon>malvids</taxon>
        <taxon>Brassicales</taxon>
        <taxon>Brassicaceae</taxon>
        <taxon>Coluteocarpeae</taxon>
        <taxon>Microthlaspi</taxon>
    </lineage>
</organism>
<evidence type="ECO:0000256" key="4">
    <source>
        <dbReference type="ARBA" id="ARBA00022989"/>
    </source>
</evidence>
<evidence type="ECO:0000256" key="2">
    <source>
        <dbReference type="ARBA" id="ARBA00022692"/>
    </source>
</evidence>
<dbReference type="Pfam" id="PF12819">
    <property type="entry name" value="Malectin_like"/>
    <property type="match status" value="1"/>
</dbReference>
<sequence>MALARRWRSIEIISEDQGQVKQIRKQGLFKKQKKIRETKCDVIFDEGNEDTVEDWLVDRHAEVDDDVPLVPTSQAPQARALYDDDFESDEEEDINIDCGSSSSHIDGDNRTWVGDTDFVTTGLTSKFKPIVETADSLTTLRYFPTGETNCYSNIPVDKGGKVLVRTRFNYGDYDGEDKAPKFDVVYDGKHRDSVVTTTSISGVRSEAIFIPESGNTSVCFFRTFLNEFPFVSTIEVRRLDDSMYTDLGPKEGFILQQRIAYGRVQELVRSPFDPYDRIWAATPLSTATLTSASTSINTTWADNRPPEIVLRTAWSRKDMAFYDITLPFSGVTFYIVLYFSEPLSLASDQKRSFYVNYDNKQVGPSLIVPPFGAVTQAVLRAVATTKLPYLTFKATPDSNLNPLINALELYVISNSGGNGTNTPSTGGGGGSPSTGGGGGTPSTGGGGGSPSTRDGGGSSGSGDGGSKSGTYYFL</sequence>
<keyword evidence="9" id="KW-1185">Reference proteome</keyword>
<keyword evidence="2" id="KW-0812">Transmembrane</keyword>
<dbReference type="GO" id="GO:0016020">
    <property type="term" value="C:membrane"/>
    <property type="evidence" value="ECO:0007669"/>
    <property type="project" value="UniProtKB-SubCell"/>
</dbReference>
<dbReference type="AlphaFoldDB" id="A0A6D2I697"/>
<evidence type="ECO:0000256" key="3">
    <source>
        <dbReference type="ARBA" id="ARBA00022729"/>
    </source>
</evidence>